<dbReference type="Proteomes" id="UP000297890">
    <property type="component" value="Unassembled WGS sequence"/>
</dbReference>
<comment type="caution">
    <text evidence="2">The sequence shown here is derived from an EMBL/GenBank/DDBJ whole genome shotgun (WGS) entry which is preliminary data.</text>
</comment>
<dbReference type="AlphaFoldDB" id="A0A4Z0FD87"/>
<dbReference type="RefSeq" id="WP_135280817.1">
    <property type="nucleotide sequence ID" value="NZ_SRIO01000002.1"/>
</dbReference>
<proteinExistence type="predicted"/>
<dbReference type="InterPro" id="IPR007329">
    <property type="entry name" value="FMN-bd"/>
</dbReference>
<protein>
    <submittedName>
        <fullName evidence="2">FMN-binding protein</fullName>
    </submittedName>
</protein>
<sequence>MSERSPFLMIPFAALAVSPVCYAVQYLSVEQAQVLMFPDTVLTPLPITLSADQKKAIERRARTKVRQSSLKLWRAASGGYFLVDQVLGKHEFITYAVALDDAGAVRQIEIMDYRETHGDEVRRVGWRAQFTGKTSADTLQVTEDIQNISGATLSCVHITDGVRRLLATYDVAIRPH</sequence>
<accession>A0A4Z0FD87</accession>
<reference evidence="2 3" key="1">
    <citation type="journal article" date="2019" name="ISME J.">
        <title>Candidatus Macondimonas diazotrophica, a novel gammaproteobacterial genus dominating crude-oil-contaminated coastal sediments.</title>
        <authorList>
            <person name="Karthikeyan S."/>
            <person name="Konstantinidis K."/>
        </authorList>
    </citation>
    <scope>NUCLEOTIDE SEQUENCE [LARGE SCALE GENOMIC DNA]</scope>
    <source>
        <strain evidence="2 3">KTK01</strain>
    </source>
</reference>
<dbReference type="Pfam" id="PF04205">
    <property type="entry name" value="FMN_bind"/>
    <property type="match status" value="1"/>
</dbReference>
<gene>
    <name evidence="2" type="ORF">E4680_02665</name>
</gene>
<dbReference type="EMBL" id="SRIO01000002">
    <property type="protein sequence ID" value="TFZ83890.1"/>
    <property type="molecule type" value="Genomic_DNA"/>
</dbReference>
<dbReference type="GO" id="GO:0016020">
    <property type="term" value="C:membrane"/>
    <property type="evidence" value="ECO:0007669"/>
    <property type="project" value="InterPro"/>
</dbReference>
<keyword evidence="3" id="KW-1185">Reference proteome</keyword>
<organism evidence="2 3">
    <name type="scientific">Candidatus Macondimonas diazotrophica</name>
    <dbReference type="NCBI Taxonomy" id="2305248"/>
    <lineage>
        <taxon>Bacteria</taxon>
        <taxon>Pseudomonadati</taxon>
        <taxon>Pseudomonadota</taxon>
        <taxon>Gammaproteobacteria</taxon>
        <taxon>Chromatiales</taxon>
        <taxon>Ectothiorhodospiraceae</taxon>
        <taxon>Candidatus Macondimonas</taxon>
    </lineage>
</organism>
<evidence type="ECO:0000313" key="3">
    <source>
        <dbReference type="Proteomes" id="UP000297890"/>
    </source>
</evidence>
<dbReference type="OrthoDB" id="9778782at2"/>
<name>A0A4Z0FD87_9GAMM</name>
<evidence type="ECO:0000313" key="2">
    <source>
        <dbReference type="EMBL" id="TFZ83890.1"/>
    </source>
</evidence>
<dbReference type="SMART" id="SM00900">
    <property type="entry name" value="FMN_bind"/>
    <property type="match status" value="1"/>
</dbReference>
<evidence type="ECO:0000259" key="1">
    <source>
        <dbReference type="SMART" id="SM00900"/>
    </source>
</evidence>
<feature type="domain" description="FMN-binding" evidence="1">
    <location>
        <begin position="88"/>
        <end position="169"/>
    </location>
</feature>
<dbReference type="GO" id="GO:0010181">
    <property type="term" value="F:FMN binding"/>
    <property type="evidence" value="ECO:0007669"/>
    <property type="project" value="InterPro"/>
</dbReference>